<dbReference type="PANTHER" id="PTHR24082:SF507">
    <property type="entry name" value="BILE ACID RECEPTOR-RELATED"/>
    <property type="match status" value="1"/>
</dbReference>
<evidence type="ECO:0000313" key="12">
    <source>
        <dbReference type="EMBL" id="CAF1634487.1"/>
    </source>
</evidence>
<dbReference type="GO" id="GO:0000122">
    <property type="term" value="P:negative regulation of transcription by RNA polymerase II"/>
    <property type="evidence" value="ECO:0007669"/>
    <property type="project" value="TreeGrafter"/>
</dbReference>
<dbReference type="EMBL" id="CAJNOW010014707">
    <property type="protein sequence ID" value="CAF1634487.1"/>
    <property type="molecule type" value="Genomic_DNA"/>
</dbReference>
<dbReference type="GO" id="GO:0008270">
    <property type="term" value="F:zinc ion binding"/>
    <property type="evidence" value="ECO:0007669"/>
    <property type="project" value="UniProtKB-KW"/>
</dbReference>
<keyword evidence="8" id="KW-0539">Nucleus</keyword>
<feature type="transmembrane region" description="Helical" evidence="9">
    <location>
        <begin position="305"/>
        <end position="325"/>
    </location>
</feature>
<feature type="domain" description="Nuclear receptor" evidence="10">
    <location>
        <begin position="15"/>
        <end position="91"/>
    </location>
</feature>
<gene>
    <name evidence="16" type="ORF">BYL167_LOCUS10539</name>
    <name evidence="11" type="ORF">CJN711_LOCUS28783</name>
    <name evidence="15" type="ORF">GIL414_LOCUS595</name>
    <name evidence="12" type="ORF">KQP761_LOCUS26793</name>
    <name evidence="13" type="ORF">MBJ925_LOCUS14275</name>
    <name evidence="14" type="ORF">SMN809_LOCUS655</name>
</gene>
<feature type="transmembrane region" description="Helical" evidence="9">
    <location>
        <begin position="264"/>
        <end position="285"/>
    </location>
</feature>
<keyword evidence="9" id="KW-0812">Transmembrane</keyword>
<dbReference type="GO" id="GO:0030154">
    <property type="term" value="P:cell differentiation"/>
    <property type="evidence" value="ECO:0007669"/>
    <property type="project" value="TreeGrafter"/>
</dbReference>
<dbReference type="Proteomes" id="UP000663824">
    <property type="component" value="Unassembled WGS sequence"/>
</dbReference>
<dbReference type="InterPro" id="IPR001628">
    <property type="entry name" value="Znf_hrmn_rcpt"/>
</dbReference>
<dbReference type="GO" id="GO:0045944">
    <property type="term" value="P:positive regulation of transcription by RNA polymerase II"/>
    <property type="evidence" value="ECO:0007669"/>
    <property type="project" value="TreeGrafter"/>
</dbReference>
<keyword evidence="9" id="KW-1133">Transmembrane helix</keyword>
<dbReference type="Proteomes" id="UP000663834">
    <property type="component" value="Unassembled WGS sequence"/>
</dbReference>
<dbReference type="Proteomes" id="UP000681967">
    <property type="component" value="Unassembled WGS sequence"/>
</dbReference>
<dbReference type="SMART" id="SM00399">
    <property type="entry name" value="ZnF_C4"/>
    <property type="match status" value="1"/>
</dbReference>
<dbReference type="EMBL" id="CAJNOV010013570">
    <property type="protein sequence ID" value="CAF1526930.1"/>
    <property type="molecule type" value="Genomic_DNA"/>
</dbReference>
<keyword evidence="5" id="KW-0238">DNA-binding</keyword>
<dbReference type="SUPFAM" id="SSF57716">
    <property type="entry name" value="Glucocorticoid receptor-like (DNA-binding domain)"/>
    <property type="match status" value="1"/>
</dbReference>
<evidence type="ECO:0000256" key="4">
    <source>
        <dbReference type="ARBA" id="ARBA00023015"/>
    </source>
</evidence>
<evidence type="ECO:0000256" key="3">
    <source>
        <dbReference type="ARBA" id="ARBA00022833"/>
    </source>
</evidence>
<dbReference type="EMBL" id="CAJOBI010000077">
    <property type="protein sequence ID" value="CAF3791457.1"/>
    <property type="molecule type" value="Genomic_DNA"/>
</dbReference>
<evidence type="ECO:0000313" key="11">
    <source>
        <dbReference type="EMBL" id="CAF1526930.1"/>
    </source>
</evidence>
<dbReference type="Proteomes" id="UP000681720">
    <property type="component" value="Unassembled WGS sequence"/>
</dbReference>
<comment type="caution">
    <text evidence="13">The sequence shown here is derived from an EMBL/GenBank/DDBJ whole genome shotgun (WGS) entry which is preliminary data.</text>
</comment>
<dbReference type="EMBL" id="CAJNRE010006654">
    <property type="protein sequence ID" value="CAF2057555.1"/>
    <property type="molecule type" value="Genomic_DNA"/>
</dbReference>
<evidence type="ECO:0000313" key="13">
    <source>
        <dbReference type="EMBL" id="CAF2057555.1"/>
    </source>
</evidence>
<name>A0A816Q5W4_9BILA</name>
<evidence type="ECO:0000256" key="6">
    <source>
        <dbReference type="ARBA" id="ARBA00023163"/>
    </source>
</evidence>
<dbReference type="GO" id="GO:0004879">
    <property type="term" value="F:nuclear receptor activity"/>
    <property type="evidence" value="ECO:0007669"/>
    <property type="project" value="TreeGrafter"/>
</dbReference>
<evidence type="ECO:0000256" key="8">
    <source>
        <dbReference type="ARBA" id="ARBA00023242"/>
    </source>
</evidence>
<keyword evidence="2" id="KW-0863">Zinc-finger</keyword>
<evidence type="ECO:0000256" key="2">
    <source>
        <dbReference type="ARBA" id="ARBA00022771"/>
    </source>
</evidence>
<evidence type="ECO:0000256" key="1">
    <source>
        <dbReference type="ARBA" id="ARBA00022723"/>
    </source>
</evidence>
<evidence type="ECO:0000256" key="9">
    <source>
        <dbReference type="SAM" id="Phobius"/>
    </source>
</evidence>
<accession>A0A816Q5W4</accession>
<evidence type="ECO:0000259" key="10">
    <source>
        <dbReference type="PROSITE" id="PS51030"/>
    </source>
</evidence>
<dbReference type="EMBL" id="CAJOBH010003181">
    <property type="protein sequence ID" value="CAF3941446.1"/>
    <property type="molecule type" value="Genomic_DNA"/>
</dbReference>
<keyword evidence="9" id="KW-0472">Membrane</keyword>
<evidence type="ECO:0000313" key="16">
    <source>
        <dbReference type="EMBL" id="CAF3941446.1"/>
    </source>
</evidence>
<dbReference type="Pfam" id="PF00105">
    <property type="entry name" value="zf-C4"/>
    <property type="match status" value="1"/>
</dbReference>
<dbReference type="Gene3D" id="3.30.50.10">
    <property type="entry name" value="Erythroid Transcription Factor GATA-1, subunit A"/>
    <property type="match status" value="1"/>
</dbReference>
<dbReference type="OrthoDB" id="6355676at2759"/>
<evidence type="ECO:0000256" key="7">
    <source>
        <dbReference type="ARBA" id="ARBA00023170"/>
    </source>
</evidence>
<dbReference type="InterPro" id="IPR013088">
    <property type="entry name" value="Znf_NHR/GATA"/>
</dbReference>
<reference evidence="13" key="1">
    <citation type="submission" date="2021-02" db="EMBL/GenBank/DDBJ databases">
        <authorList>
            <person name="Nowell W R."/>
        </authorList>
    </citation>
    <scope>NUCLEOTIDE SEQUENCE</scope>
</reference>
<dbReference type="PROSITE" id="PS51030">
    <property type="entry name" value="NUCLEAR_REC_DBD_2"/>
    <property type="match status" value="1"/>
</dbReference>
<dbReference type="AlphaFoldDB" id="A0A816Q5W4"/>
<dbReference type="Proteomes" id="UP000676336">
    <property type="component" value="Unassembled WGS sequence"/>
</dbReference>
<dbReference type="PRINTS" id="PR00047">
    <property type="entry name" value="STROIDFINGER"/>
</dbReference>
<dbReference type="PANTHER" id="PTHR24082">
    <property type="entry name" value="NUCLEAR HORMONE RECEPTOR"/>
    <property type="match status" value="1"/>
</dbReference>
<evidence type="ECO:0000256" key="5">
    <source>
        <dbReference type="ARBA" id="ARBA00023125"/>
    </source>
</evidence>
<evidence type="ECO:0000313" key="17">
    <source>
        <dbReference type="Proteomes" id="UP000663824"/>
    </source>
</evidence>
<keyword evidence="3" id="KW-0862">Zinc</keyword>
<keyword evidence="4" id="KW-0805">Transcription regulation</keyword>
<evidence type="ECO:0000313" key="15">
    <source>
        <dbReference type="EMBL" id="CAF3791947.1"/>
    </source>
</evidence>
<protein>
    <recommendedName>
        <fullName evidence="10">Nuclear receptor domain-containing protein</fullName>
    </recommendedName>
</protein>
<sequence length="369" mass="42065">MKHRKTVNATGITSHKECRICGDVARGLNFNVMTCMSCKSFFRRNAQKKTLLSLCQFESNCGITIRTRGYCSPCRLKKCLELGMNPELIRHVSDSSKILKKNKRTEATEPKRTQLPTPLPLSLLQNDRSTLTTNEWTLLSNILHAFDEENALTRIQCSLDALSALPPKLRSKPIELMKLISQLYGNVGSLLEHSPDFHSLPFDARQLLLKHNLYIIGVMNGLYVGRELNVFDNTAVFNLTVRVYGPEYMIEMRRNIARYDHNGSLIKILLFIIGFSSNCSIVIYNDEEPYSIVSSSINLVRIQNIYVTMLWKYLVYLYGFHAAVLKFSRLVKNAVDLMSTLNATPHGENRNRVLDTIVKETQLKLVISE</sequence>
<dbReference type="InterPro" id="IPR050234">
    <property type="entry name" value="Nuclear_hormone_rcpt_NR1"/>
</dbReference>
<dbReference type="EMBL" id="CAJOBJ010000074">
    <property type="protein sequence ID" value="CAF3791947.1"/>
    <property type="molecule type" value="Genomic_DNA"/>
</dbReference>
<evidence type="ECO:0000313" key="14">
    <source>
        <dbReference type="EMBL" id="CAF3791457.1"/>
    </source>
</evidence>
<dbReference type="GO" id="GO:0000978">
    <property type="term" value="F:RNA polymerase II cis-regulatory region sequence-specific DNA binding"/>
    <property type="evidence" value="ECO:0007669"/>
    <property type="project" value="TreeGrafter"/>
</dbReference>
<dbReference type="PROSITE" id="PS00031">
    <property type="entry name" value="NUCLEAR_REC_DBD_1"/>
    <property type="match status" value="1"/>
</dbReference>
<organism evidence="13 17">
    <name type="scientific">Rotaria magnacalcarata</name>
    <dbReference type="NCBI Taxonomy" id="392030"/>
    <lineage>
        <taxon>Eukaryota</taxon>
        <taxon>Metazoa</taxon>
        <taxon>Spiralia</taxon>
        <taxon>Gnathifera</taxon>
        <taxon>Rotifera</taxon>
        <taxon>Eurotatoria</taxon>
        <taxon>Bdelloidea</taxon>
        <taxon>Philodinida</taxon>
        <taxon>Philodinidae</taxon>
        <taxon>Rotaria</taxon>
    </lineage>
</organism>
<keyword evidence="6" id="KW-0804">Transcription</keyword>
<proteinExistence type="predicted"/>
<keyword evidence="1" id="KW-0479">Metal-binding</keyword>
<keyword evidence="7" id="KW-0675">Receptor</keyword>
<dbReference type="Proteomes" id="UP000663855">
    <property type="component" value="Unassembled WGS sequence"/>
</dbReference>